<proteinExistence type="predicted"/>
<comment type="caution">
    <text evidence="1">The sequence shown here is derived from an EMBL/GenBank/DDBJ whole genome shotgun (WGS) entry which is preliminary data.</text>
</comment>
<name>A0A0F9JSM7_9ZZZZ</name>
<protein>
    <submittedName>
        <fullName evidence="1">Uncharacterized protein</fullName>
    </submittedName>
</protein>
<dbReference type="EMBL" id="LAZR01010723">
    <property type="protein sequence ID" value="KKM65446.1"/>
    <property type="molecule type" value="Genomic_DNA"/>
</dbReference>
<sequence>MSALPLYHSRDMERSPNQMPLMLDLRELAAARDKKRDVAALTMNMAISAARQVSGDQPVSKLTHLLDEMYPDIARRFGRVKAAGTRA</sequence>
<gene>
    <name evidence="1" type="ORF">LCGC14_1491180</name>
</gene>
<dbReference type="AlphaFoldDB" id="A0A0F9JSM7"/>
<reference evidence="1" key="1">
    <citation type="journal article" date="2015" name="Nature">
        <title>Complex archaea that bridge the gap between prokaryotes and eukaryotes.</title>
        <authorList>
            <person name="Spang A."/>
            <person name="Saw J.H."/>
            <person name="Jorgensen S.L."/>
            <person name="Zaremba-Niedzwiedzka K."/>
            <person name="Martijn J."/>
            <person name="Lind A.E."/>
            <person name="van Eijk R."/>
            <person name="Schleper C."/>
            <person name="Guy L."/>
            <person name="Ettema T.J."/>
        </authorList>
    </citation>
    <scope>NUCLEOTIDE SEQUENCE</scope>
</reference>
<evidence type="ECO:0000313" key="1">
    <source>
        <dbReference type="EMBL" id="KKM65446.1"/>
    </source>
</evidence>
<organism evidence="1">
    <name type="scientific">marine sediment metagenome</name>
    <dbReference type="NCBI Taxonomy" id="412755"/>
    <lineage>
        <taxon>unclassified sequences</taxon>
        <taxon>metagenomes</taxon>
        <taxon>ecological metagenomes</taxon>
    </lineage>
</organism>
<accession>A0A0F9JSM7</accession>